<evidence type="ECO:0000313" key="5">
    <source>
        <dbReference type="EMBL" id="ODQ57420.1"/>
    </source>
</evidence>
<dbReference type="GO" id="GO:0052816">
    <property type="term" value="F:long-chain fatty acyl-CoA hydrolase activity"/>
    <property type="evidence" value="ECO:0007669"/>
    <property type="project" value="EnsemblFungi"/>
</dbReference>
<protein>
    <recommendedName>
        <fullName evidence="7">Acyl-CoA thioesterase II</fullName>
    </recommendedName>
</protein>
<dbReference type="GO" id="GO:0006635">
    <property type="term" value="P:fatty acid beta-oxidation"/>
    <property type="evidence" value="ECO:0007669"/>
    <property type="project" value="EnsemblFungi"/>
</dbReference>
<feature type="domain" description="Acyl-CoA thioesterase 2 C-terminal" evidence="3">
    <location>
        <begin position="213"/>
        <end position="309"/>
    </location>
</feature>
<evidence type="ECO:0000256" key="1">
    <source>
        <dbReference type="ARBA" id="ARBA00006538"/>
    </source>
</evidence>
<dbReference type="InterPro" id="IPR049449">
    <property type="entry name" value="TesB_ACOT8-like_N"/>
</dbReference>
<dbReference type="SUPFAM" id="SSF54637">
    <property type="entry name" value="Thioesterase/thiol ester dehydrase-isomerase"/>
    <property type="match status" value="2"/>
</dbReference>
<keyword evidence="6" id="KW-1185">Reference proteome</keyword>
<evidence type="ECO:0000256" key="2">
    <source>
        <dbReference type="ARBA" id="ARBA00022801"/>
    </source>
</evidence>
<reference evidence="5 6" key="1">
    <citation type="journal article" date="2016" name="Proc. Natl. Acad. Sci. U.S.A.">
        <title>Comparative genomics of biotechnologically important yeasts.</title>
        <authorList>
            <person name="Riley R."/>
            <person name="Haridas S."/>
            <person name="Wolfe K.H."/>
            <person name="Lopes M.R."/>
            <person name="Hittinger C.T."/>
            <person name="Goeker M."/>
            <person name="Salamov A.A."/>
            <person name="Wisecaver J.H."/>
            <person name="Long T.M."/>
            <person name="Calvey C.H."/>
            <person name="Aerts A.L."/>
            <person name="Barry K.W."/>
            <person name="Choi C."/>
            <person name="Clum A."/>
            <person name="Coughlan A.Y."/>
            <person name="Deshpande S."/>
            <person name="Douglass A.P."/>
            <person name="Hanson S.J."/>
            <person name="Klenk H.-P."/>
            <person name="LaButti K.M."/>
            <person name="Lapidus A."/>
            <person name="Lindquist E.A."/>
            <person name="Lipzen A.M."/>
            <person name="Meier-Kolthoff J.P."/>
            <person name="Ohm R.A."/>
            <person name="Otillar R.P."/>
            <person name="Pangilinan J.L."/>
            <person name="Peng Y."/>
            <person name="Rokas A."/>
            <person name="Rosa C.A."/>
            <person name="Scheuner C."/>
            <person name="Sibirny A.A."/>
            <person name="Slot J.C."/>
            <person name="Stielow J.B."/>
            <person name="Sun H."/>
            <person name="Kurtzman C.P."/>
            <person name="Blackwell M."/>
            <person name="Grigoriev I.V."/>
            <person name="Jeffries T.W."/>
        </authorList>
    </citation>
    <scope>NUCLEOTIDE SEQUENCE [LARGE SCALE GENOMIC DNA]</scope>
    <source>
        <strain evidence="6">ATCC 58044 / CBS 1984 / NCYC 433 / NRRL Y-366-8</strain>
    </source>
</reference>
<dbReference type="Pfam" id="PF13622">
    <property type="entry name" value="4HBT_3"/>
    <property type="match status" value="1"/>
</dbReference>
<dbReference type="GO" id="GO:0008474">
    <property type="term" value="F:palmitoyl-(protein) hydrolase activity"/>
    <property type="evidence" value="ECO:0007669"/>
    <property type="project" value="EnsemblFungi"/>
</dbReference>
<dbReference type="AlphaFoldDB" id="A0A1E3NWP1"/>
<evidence type="ECO:0000313" key="6">
    <source>
        <dbReference type="Proteomes" id="UP000094112"/>
    </source>
</evidence>
<dbReference type="GO" id="GO:0005782">
    <property type="term" value="C:peroxisomal matrix"/>
    <property type="evidence" value="ECO:0007669"/>
    <property type="project" value="TreeGrafter"/>
</dbReference>
<dbReference type="InterPro" id="IPR029069">
    <property type="entry name" value="HotDog_dom_sf"/>
</dbReference>
<evidence type="ECO:0000259" key="4">
    <source>
        <dbReference type="Pfam" id="PF13622"/>
    </source>
</evidence>
<evidence type="ECO:0008006" key="7">
    <source>
        <dbReference type="Google" id="ProtNLM"/>
    </source>
</evidence>
<proteinExistence type="inferred from homology"/>
<dbReference type="Pfam" id="PF02551">
    <property type="entry name" value="Acyl_CoA_thio"/>
    <property type="match status" value="1"/>
</dbReference>
<sequence length="321" mass="36665">MDEYTYRSNLEKILQISKVREDVYQNAERLFVPPGARGVFGGTLVAQALFAAIKTVSEDFIPTSFHSYFLVGADGKTPIYYHVSRLRDGNKSGTREVKAYQRDQLIFTQTVSFTLKDLGKTKPKQELKHHKPAPSNRSFDDYLPAAESFQKGAIDTGIVKSDAKAALDNFMRRFYEGPTEYLFTKEFWGIGNEPTNPDKGKKPHEITVDFYLRVREPITEELFNYVALAYLSDAYILVTVMKFHHRPLYSSVFSVSLDHSVYFHKPTNMNDWTHFSVEHPKSGNNRQLMLGHVYNKDEEMVASIVQEGLVVINDGLLKSNL</sequence>
<dbReference type="Gene3D" id="2.40.160.210">
    <property type="entry name" value="Acyl-CoA thioesterase, double hotdog domain"/>
    <property type="match status" value="1"/>
</dbReference>
<dbReference type="GO" id="GO:0006637">
    <property type="term" value="P:acyl-CoA metabolic process"/>
    <property type="evidence" value="ECO:0007669"/>
    <property type="project" value="InterPro"/>
</dbReference>
<evidence type="ECO:0000259" key="3">
    <source>
        <dbReference type="Pfam" id="PF02551"/>
    </source>
</evidence>
<dbReference type="InterPro" id="IPR025652">
    <property type="entry name" value="TesB_C"/>
</dbReference>
<dbReference type="CDD" id="cd03445">
    <property type="entry name" value="Thioesterase_II_repeat2"/>
    <property type="match status" value="1"/>
</dbReference>
<organism evidence="5 6">
    <name type="scientific">Wickerhamomyces anomalus (strain ATCC 58044 / CBS 1984 / NCYC 433 / NRRL Y-366-8)</name>
    <name type="common">Yeast</name>
    <name type="synonym">Hansenula anomala</name>
    <dbReference type="NCBI Taxonomy" id="683960"/>
    <lineage>
        <taxon>Eukaryota</taxon>
        <taxon>Fungi</taxon>
        <taxon>Dikarya</taxon>
        <taxon>Ascomycota</taxon>
        <taxon>Saccharomycotina</taxon>
        <taxon>Saccharomycetes</taxon>
        <taxon>Phaffomycetales</taxon>
        <taxon>Wickerhamomycetaceae</taxon>
        <taxon>Wickerhamomyces</taxon>
    </lineage>
</organism>
<dbReference type="PANTHER" id="PTHR11066:SF34">
    <property type="entry name" value="ACYL-COENZYME A THIOESTERASE 8"/>
    <property type="match status" value="1"/>
</dbReference>
<dbReference type="EMBL" id="KV454213">
    <property type="protein sequence ID" value="ODQ57420.1"/>
    <property type="molecule type" value="Genomic_DNA"/>
</dbReference>
<name>A0A1E3NWP1_WICAA</name>
<dbReference type="PANTHER" id="PTHR11066">
    <property type="entry name" value="ACYL-COA THIOESTERASE"/>
    <property type="match status" value="1"/>
</dbReference>
<dbReference type="OrthoDB" id="68328at2759"/>
<dbReference type="RefSeq" id="XP_019036627.1">
    <property type="nucleotide sequence ID" value="XM_019182332.1"/>
</dbReference>
<feature type="domain" description="Acyl-CoA thioesterase-like N-terminal HotDog" evidence="4">
    <location>
        <begin position="34"/>
        <end position="114"/>
    </location>
</feature>
<dbReference type="InterPro" id="IPR042171">
    <property type="entry name" value="Acyl-CoA_hotdog"/>
</dbReference>
<comment type="similarity">
    <text evidence="1">Belongs to the C/M/P thioester hydrolase family.</text>
</comment>
<gene>
    <name evidence="5" type="ORF">WICANDRAFT_35607</name>
</gene>
<keyword evidence="2" id="KW-0378">Hydrolase</keyword>
<accession>A0A1E3NWP1</accession>
<dbReference type="CDD" id="cd03444">
    <property type="entry name" value="Thioesterase_II_repeat1"/>
    <property type="match status" value="1"/>
</dbReference>
<dbReference type="Proteomes" id="UP000094112">
    <property type="component" value="Unassembled WGS sequence"/>
</dbReference>
<dbReference type="InterPro" id="IPR003703">
    <property type="entry name" value="Acyl_CoA_thio"/>
</dbReference>
<dbReference type="GeneID" id="30199578"/>
<dbReference type="STRING" id="683960.A0A1E3NWP1"/>